<keyword evidence="1" id="KW-1133">Transmembrane helix</keyword>
<keyword evidence="3" id="KW-1185">Reference proteome</keyword>
<name>A0A0A7PNC0_9SPHN</name>
<dbReference type="AlphaFoldDB" id="A0A0A7PNC0"/>
<protein>
    <submittedName>
        <fullName evidence="2">Putative membrane protein</fullName>
    </submittedName>
</protein>
<evidence type="ECO:0000313" key="3">
    <source>
        <dbReference type="Proteomes" id="UP000030907"/>
    </source>
</evidence>
<accession>A0A0A7PNC0</accession>
<dbReference type="HOGENOM" id="CLU_2604242_0_0_5"/>
<keyword evidence="1" id="KW-0812">Transmembrane</keyword>
<keyword evidence="1" id="KW-0472">Membrane</keyword>
<organism evidence="2 3">
    <name type="scientific">Sphingopyxis fribergensis</name>
    <dbReference type="NCBI Taxonomy" id="1515612"/>
    <lineage>
        <taxon>Bacteria</taxon>
        <taxon>Pseudomonadati</taxon>
        <taxon>Pseudomonadota</taxon>
        <taxon>Alphaproteobacteria</taxon>
        <taxon>Sphingomonadales</taxon>
        <taxon>Sphingomonadaceae</taxon>
        <taxon>Sphingopyxis</taxon>
    </lineage>
</organism>
<evidence type="ECO:0000313" key="2">
    <source>
        <dbReference type="EMBL" id="AJA11504.1"/>
    </source>
</evidence>
<sequence>MTDMPPLPPVGDRPMTDREAELAQFMALVQLGRHKSAVLLELCRTPLAKYLALAILLLAAALCGVPAEAISFLLKLRAG</sequence>
<feature type="transmembrane region" description="Helical" evidence="1">
    <location>
        <begin position="50"/>
        <end position="74"/>
    </location>
</feature>
<dbReference type="Proteomes" id="UP000030907">
    <property type="component" value="Chromosome"/>
</dbReference>
<dbReference type="STRING" id="1515612.SKP52_23310"/>
<proteinExistence type="predicted"/>
<gene>
    <name evidence="2" type="ORF">SKP52_23310</name>
</gene>
<evidence type="ECO:0000256" key="1">
    <source>
        <dbReference type="SAM" id="Phobius"/>
    </source>
</evidence>
<dbReference type="KEGG" id="sphk:SKP52_23310"/>
<dbReference type="EMBL" id="CP009122">
    <property type="protein sequence ID" value="AJA11504.1"/>
    <property type="molecule type" value="Genomic_DNA"/>
</dbReference>
<reference evidence="2 3" key="1">
    <citation type="journal article" date="2015" name="Int. J. Syst. Evol. Microbiol.">
        <title>Description of Sphingopyxis fribergensis sp. nov. - a soil bacterium with the ability to degrade styrene and phenylacetic acid.</title>
        <authorList>
            <person name="Oelschlagel M."/>
            <person name="Ruckert C."/>
            <person name="Kalinowski J."/>
            <person name="Schmidt G."/>
            <person name="Schlomann M."/>
            <person name="Tischler D."/>
        </authorList>
    </citation>
    <scope>NUCLEOTIDE SEQUENCE [LARGE SCALE GENOMIC DNA]</scope>
    <source>
        <strain evidence="2 3">Kp5.2</strain>
    </source>
</reference>